<evidence type="ECO:0000313" key="16">
    <source>
        <dbReference type="EMBL" id="BBO23639.1"/>
    </source>
</evidence>
<evidence type="ECO:0000256" key="12">
    <source>
        <dbReference type="HAMAP-Rule" id="MF_00015"/>
    </source>
</evidence>
<feature type="domain" description="LexA repressor DNA-binding" evidence="15">
    <location>
        <begin position="3"/>
        <end position="62"/>
    </location>
</feature>
<feature type="DNA-binding region" description="H-T-H motif" evidence="12">
    <location>
        <begin position="29"/>
        <end position="49"/>
    </location>
</feature>
<proteinExistence type="inferred from homology"/>
<dbReference type="InterPro" id="IPR015927">
    <property type="entry name" value="Peptidase_S24_S26A/B/C"/>
</dbReference>
<evidence type="ECO:0000256" key="8">
    <source>
        <dbReference type="ARBA" id="ARBA00023125"/>
    </source>
</evidence>
<comment type="similarity">
    <text evidence="1 12 13">Belongs to the peptidase S24 family.</text>
</comment>
<evidence type="ECO:0000256" key="9">
    <source>
        <dbReference type="ARBA" id="ARBA00023163"/>
    </source>
</evidence>
<dbReference type="InterPro" id="IPR050077">
    <property type="entry name" value="LexA_repressor"/>
</dbReference>
<evidence type="ECO:0000256" key="1">
    <source>
        <dbReference type="ARBA" id="ARBA00007484"/>
    </source>
</evidence>
<protein>
    <recommendedName>
        <fullName evidence="12">LexA repressor</fullName>
        <ecNumber evidence="12">3.4.21.88</ecNumber>
    </recommendedName>
</protein>
<evidence type="ECO:0000256" key="7">
    <source>
        <dbReference type="ARBA" id="ARBA00023015"/>
    </source>
</evidence>
<dbReference type="KEGG" id="npy:NPRO_12340"/>
<keyword evidence="6 12" id="KW-0068">Autocatalytic cleavage</keyword>
<dbReference type="InterPro" id="IPR006199">
    <property type="entry name" value="LexA_DNA-bd_dom"/>
</dbReference>
<dbReference type="GO" id="GO:0006508">
    <property type="term" value="P:proteolysis"/>
    <property type="evidence" value="ECO:0007669"/>
    <property type="project" value="InterPro"/>
</dbReference>
<reference evidence="16" key="1">
    <citation type="journal article" name="DNA Res.">
        <title>The physiological potential of anammox bacteria as revealed by their core genome structure.</title>
        <authorList>
            <person name="Okubo T."/>
            <person name="Toyoda A."/>
            <person name="Fukuhara K."/>
            <person name="Uchiyama I."/>
            <person name="Harigaya Y."/>
            <person name="Kuroiwa M."/>
            <person name="Suzuki T."/>
            <person name="Murakami Y."/>
            <person name="Suwa Y."/>
            <person name="Takami H."/>
        </authorList>
    </citation>
    <scope>NUCLEOTIDE SEQUENCE</scope>
    <source>
        <strain evidence="16">317325-2</strain>
    </source>
</reference>
<dbReference type="EMBL" id="AP021858">
    <property type="protein sequence ID" value="BBO23639.1"/>
    <property type="molecule type" value="Genomic_DNA"/>
</dbReference>
<keyword evidence="7 12" id="KW-0805">Transcription regulation</keyword>
<evidence type="ECO:0000256" key="11">
    <source>
        <dbReference type="ARBA" id="ARBA00023236"/>
    </source>
</evidence>
<organism evidence="16 17">
    <name type="scientific">Candidatus Nitrosymbiomonas proteolyticus</name>
    <dbReference type="NCBI Taxonomy" id="2608984"/>
    <lineage>
        <taxon>Bacteria</taxon>
        <taxon>Bacillati</taxon>
        <taxon>Armatimonadota</taxon>
        <taxon>Armatimonadota incertae sedis</taxon>
        <taxon>Candidatus Nitrosymbiomonas</taxon>
    </lineage>
</organism>
<gene>
    <name evidence="12" type="primary">lexA</name>
    <name evidence="16" type="ORF">NPRO_12340</name>
</gene>
<evidence type="ECO:0000259" key="15">
    <source>
        <dbReference type="Pfam" id="PF01726"/>
    </source>
</evidence>
<comment type="catalytic activity">
    <reaction evidence="12">
        <text>Hydrolysis of Ala-|-Gly bond in repressor LexA.</text>
        <dbReference type="EC" id="3.4.21.88"/>
    </reaction>
</comment>
<evidence type="ECO:0000256" key="13">
    <source>
        <dbReference type="RuleBase" id="RU003991"/>
    </source>
</evidence>
<sequence length="209" mass="23002">MAKGLTEKQRNILNFIVEYIQAEGYPPSIREIGSQFRIGSLRGVTVHLDALARKGYIQRSNTPRSIKLVHPTLQTSDKTAMLPLVGTIAAGVPIAAEEHVEDLIPVPAQLVRNIERAFLLRVKGDSMIGEGILPRDLVVVKPQSTANHGELVAVLLGDEATVKRLHHDKSGYQLMPSNPSYDPIPVRREDARIIGKVIGLIRDYTGMAF</sequence>
<dbReference type="Gene3D" id="1.10.10.10">
    <property type="entry name" value="Winged helix-like DNA-binding domain superfamily/Winged helix DNA-binding domain"/>
    <property type="match status" value="1"/>
</dbReference>
<dbReference type="SUPFAM" id="SSF51306">
    <property type="entry name" value="LexA/Signal peptidase"/>
    <property type="match status" value="1"/>
</dbReference>
<dbReference type="GO" id="GO:0003677">
    <property type="term" value="F:DNA binding"/>
    <property type="evidence" value="ECO:0007669"/>
    <property type="project" value="UniProtKB-UniRule"/>
</dbReference>
<dbReference type="InterPro" id="IPR039418">
    <property type="entry name" value="LexA-like"/>
</dbReference>
<evidence type="ECO:0000256" key="4">
    <source>
        <dbReference type="ARBA" id="ARBA00022763"/>
    </source>
</evidence>
<dbReference type="InterPro" id="IPR006200">
    <property type="entry name" value="LexA"/>
</dbReference>
<dbReference type="GO" id="GO:0006260">
    <property type="term" value="P:DNA replication"/>
    <property type="evidence" value="ECO:0007669"/>
    <property type="project" value="UniProtKB-UniRule"/>
</dbReference>
<dbReference type="HAMAP" id="MF_00015">
    <property type="entry name" value="LexA"/>
    <property type="match status" value="1"/>
</dbReference>
<keyword evidence="3 12" id="KW-0235">DNA replication</keyword>
<dbReference type="InterPro" id="IPR036390">
    <property type="entry name" value="WH_DNA-bd_sf"/>
</dbReference>
<dbReference type="Pfam" id="PF00717">
    <property type="entry name" value="Peptidase_S24"/>
    <property type="match status" value="1"/>
</dbReference>
<dbReference type="Gene3D" id="2.10.109.10">
    <property type="entry name" value="Umud Fragment, subunit A"/>
    <property type="match status" value="1"/>
</dbReference>
<name>A0A809R847_9BACT</name>
<comment type="subunit">
    <text evidence="12">Homodimer.</text>
</comment>
<dbReference type="EC" id="3.4.21.88" evidence="12"/>
<keyword evidence="11 12" id="KW-0742">SOS response</keyword>
<keyword evidence="2 12" id="KW-0678">Repressor</keyword>
<dbReference type="GO" id="GO:0006281">
    <property type="term" value="P:DNA repair"/>
    <property type="evidence" value="ECO:0007669"/>
    <property type="project" value="UniProtKB-UniRule"/>
</dbReference>
<comment type="function">
    <text evidence="12">Represses a number of genes involved in the response to DNA damage (SOS response), including recA and lexA. In the presence of single-stranded DNA, RecA interacts with LexA causing an autocatalytic cleavage which disrupts the DNA-binding part of LexA, leading to derepression of the SOS regulon and eventually DNA repair.</text>
</comment>
<dbReference type="SUPFAM" id="SSF46785">
    <property type="entry name" value="Winged helix' DNA-binding domain"/>
    <property type="match status" value="1"/>
</dbReference>
<feature type="active site" description="For autocatalytic cleavage activity" evidence="12">
    <location>
        <position position="163"/>
    </location>
</feature>
<keyword evidence="8 12" id="KW-0238">DNA-binding</keyword>
<evidence type="ECO:0000256" key="2">
    <source>
        <dbReference type="ARBA" id="ARBA00022491"/>
    </source>
</evidence>
<evidence type="ECO:0000256" key="5">
    <source>
        <dbReference type="ARBA" id="ARBA00022801"/>
    </source>
</evidence>
<accession>A0A809R847</accession>
<dbReference type="InterPro" id="IPR006197">
    <property type="entry name" value="Peptidase_S24_LexA"/>
</dbReference>
<evidence type="ECO:0000313" key="17">
    <source>
        <dbReference type="Proteomes" id="UP000662873"/>
    </source>
</evidence>
<dbReference type="CDD" id="cd06529">
    <property type="entry name" value="S24_LexA-like"/>
    <property type="match status" value="1"/>
</dbReference>
<dbReference type="AlphaFoldDB" id="A0A809R847"/>
<keyword evidence="9 12" id="KW-0804">Transcription</keyword>
<keyword evidence="4 12" id="KW-0227">DNA damage</keyword>
<feature type="domain" description="Peptidase S24/S26A/S26B/S26C" evidence="14">
    <location>
        <begin position="83"/>
        <end position="198"/>
    </location>
</feature>
<dbReference type="NCBIfam" id="TIGR00498">
    <property type="entry name" value="lexA"/>
    <property type="match status" value="1"/>
</dbReference>
<keyword evidence="10 12" id="KW-0234">DNA repair</keyword>
<evidence type="ECO:0000259" key="14">
    <source>
        <dbReference type="Pfam" id="PF00717"/>
    </source>
</evidence>
<dbReference type="Pfam" id="PF01726">
    <property type="entry name" value="LexA_DNA_bind"/>
    <property type="match status" value="1"/>
</dbReference>
<dbReference type="PANTHER" id="PTHR33516:SF2">
    <property type="entry name" value="LEXA REPRESSOR-RELATED"/>
    <property type="match status" value="1"/>
</dbReference>
<evidence type="ECO:0000256" key="6">
    <source>
        <dbReference type="ARBA" id="ARBA00022813"/>
    </source>
</evidence>
<evidence type="ECO:0000256" key="3">
    <source>
        <dbReference type="ARBA" id="ARBA00022705"/>
    </source>
</evidence>
<dbReference type="InterPro" id="IPR036388">
    <property type="entry name" value="WH-like_DNA-bd_sf"/>
</dbReference>
<feature type="site" description="Cleavage; by autolysis" evidence="12">
    <location>
        <begin position="90"/>
        <end position="91"/>
    </location>
</feature>
<dbReference type="GO" id="GO:0004252">
    <property type="term" value="F:serine-type endopeptidase activity"/>
    <property type="evidence" value="ECO:0007669"/>
    <property type="project" value="UniProtKB-UniRule"/>
</dbReference>
<evidence type="ECO:0000256" key="10">
    <source>
        <dbReference type="ARBA" id="ARBA00023204"/>
    </source>
</evidence>
<dbReference type="GO" id="GO:0045892">
    <property type="term" value="P:negative regulation of DNA-templated transcription"/>
    <property type="evidence" value="ECO:0007669"/>
    <property type="project" value="UniProtKB-UniRule"/>
</dbReference>
<dbReference type="GO" id="GO:0009432">
    <property type="term" value="P:SOS response"/>
    <property type="evidence" value="ECO:0007669"/>
    <property type="project" value="UniProtKB-UniRule"/>
</dbReference>
<dbReference type="InterPro" id="IPR036286">
    <property type="entry name" value="LexA/Signal_pep-like_sf"/>
</dbReference>
<feature type="active site" description="For autocatalytic cleavage activity" evidence="12">
    <location>
        <position position="126"/>
    </location>
</feature>
<dbReference type="PRINTS" id="PR00726">
    <property type="entry name" value="LEXASERPTASE"/>
</dbReference>
<dbReference type="FunFam" id="2.10.109.10:FF:000001">
    <property type="entry name" value="LexA repressor"/>
    <property type="match status" value="1"/>
</dbReference>
<dbReference type="PANTHER" id="PTHR33516">
    <property type="entry name" value="LEXA REPRESSOR"/>
    <property type="match status" value="1"/>
</dbReference>
<dbReference type="Proteomes" id="UP000662873">
    <property type="component" value="Chromosome"/>
</dbReference>
<keyword evidence="5 12" id="KW-0378">Hydrolase</keyword>